<evidence type="ECO:0000256" key="2">
    <source>
        <dbReference type="ARBA" id="ARBA00022475"/>
    </source>
</evidence>
<dbReference type="RefSeq" id="WP_142791073.1">
    <property type="nucleotide sequence ID" value="NZ_VJMZ01000001.1"/>
</dbReference>
<name>A0A549YJK9_9BACI</name>
<feature type="transmembrane region" description="Helical" evidence="6">
    <location>
        <begin position="252"/>
        <end position="275"/>
    </location>
</feature>
<evidence type="ECO:0000313" key="9">
    <source>
        <dbReference type="Proteomes" id="UP000319280"/>
    </source>
</evidence>
<feature type="transmembrane region" description="Helical" evidence="6">
    <location>
        <begin position="103"/>
        <end position="124"/>
    </location>
</feature>
<proteinExistence type="predicted"/>
<dbReference type="InterPro" id="IPR018076">
    <property type="entry name" value="T2SS_GspF_dom"/>
</dbReference>
<keyword evidence="5 6" id="KW-0472">Membrane</keyword>
<dbReference type="GO" id="GO:0005886">
    <property type="term" value="C:plasma membrane"/>
    <property type="evidence" value="ECO:0007669"/>
    <property type="project" value="UniProtKB-SubCell"/>
</dbReference>
<keyword evidence="2" id="KW-1003">Cell membrane</keyword>
<reference evidence="8 9" key="1">
    <citation type="submission" date="2019-07" db="EMBL/GenBank/DDBJ databases">
        <title>Genomic analysis of Lentibacillus sp. NKC851-2.</title>
        <authorList>
            <person name="Oh Y.J."/>
        </authorList>
    </citation>
    <scope>NUCLEOTIDE SEQUENCE [LARGE SCALE GENOMIC DNA]</scope>
    <source>
        <strain evidence="8 9">NKC851-2</strain>
    </source>
</reference>
<dbReference type="Pfam" id="PF00482">
    <property type="entry name" value="T2SSF"/>
    <property type="match status" value="1"/>
</dbReference>
<dbReference type="InterPro" id="IPR042094">
    <property type="entry name" value="T2SS_GspF_sf"/>
</dbReference>
<dbReference type="PANTHER" id="PTHR35007:SF1">
    <property type="entry name" value="PILUS ASSEMBLY PROTEIN"/>
    <property type="match status" value="1"/>
</dbReference>
<evidence type="ECO:0000259" key="7">
    <source>
        <dbReference type="Pfam" id="PF00482"/>
    </source>
</evidence>
<feature type="transmembrane region" description="Helical" evidence="6">
    <location>
        <begin position="79"/>
        <end position="97"/>
    </location>
</feature>
<dbReference type="PANTHER" id="PTHR35007">
    <property type="entry name" value="INTEGRAL MEMBRANE PROTEIN-RELATED"/>
    <property type="match status" value="1"/>
</dbReference>
<feature type="domain" description="Type II secretion system protein GspF" evidence="7">
    <location>
        <begin position="143"/>
        <end position="267"/>
    </location>
</feature>
<evidence type="ECO:0000256" key="5">
    <source>
        <dbReference type="ARBA" id="ARBA00023136"/>
    </source>
</evidence>
<feature type="transmembrane region" description="Helical" evidence="6">
    <location>
        <begin position="6"/>
        <end position="25"/>
    </location>
</feature>
<dbReference type="AlphaFoldDB" id="A0A549YJK9"/>
<evidence type="ECO:0000256" key="6">
    <source>
        <dbReference type="SAM" id="Phobius"/>
    </source>
</evidence>
<protein>
    <recommendedName>
        <fullName evidence="7">Type II secretion system protein GspF domain-containing protein</fullName>
    </recommendedName>
</protein>
<evidence type="ECO:0000256" key="1">
    <source>
        <dbReference type="ARBA" id="ARBA00004651"/>
    </source>
</evidence>
<keyword evidence="4 6" id="KW-1133">Transmembrane helix</keyword>
<evidence type="ECO:0000256" key="4">
    <source>
        <dbReference type="ARBA" id="ARBA00022989"/>
    </source>
</evidence>
<accession>A0A549YJK9</accession>
<evidence type="ECO:0000256" key="3">
    <source>
        <dbReference type="ARBA" id="ARBA00022692"/>
    </source>
</evidence>
<gene>
    <name evidence="8" type="ORF">FH966_10435</name>
</gene>
<organism evidence="8 9">
    <name type="scientific">Lentibacillus cibarius</name>
    <dbReference type="NCBI Taxonomy" id="2583219"/>
    <lineage>
        <taxon>Bacteria</taxon>
        <taxon>Bacillati</taxon>
        <taxon>Bacillota</taxon>
        <taxon>Bacilli</taxon>
        <taxon>Bacillales</taxon>
        <taxon>Bacillaceae</taxon>
        <taxon>Lentibacillus</taxon>
    </lineage>
</organism>
<keyword evidence="9" id="KW-1185">Reference proteome</keyword>
<keyword evidence="3 6" id="KW-0812">Transmembrane</keyword>
<feature type="transmembrane region" description="Helical" evidence="6">
    <location>
        <begin position="281"/>
        <end position="301"/>
    </location>
</feature>
<evidence type="ECO:0000313" key="8">
    <source>
        <dbReference type="EMBL" id="TRM12065.1"/>
    </source>
</evidence>
<comment type="subcellular location">
    <subcellularLocation>
        <location evidence="1">Cell membrane</location>
        <topology evidence="1">Multi-pass membrane protein</topology>
    </subcellularLocation>
</comment>
<dbReference type="Proteomes" id="UP000319280">
    <property type="component" value="Unassembled WGS sequence"/>
</dbReference>
<sequence length="309" mass="34925">MMQVMVLSLSIFSAMVGTYYSFRAIKLRKKRSKIYTSFNVKEQSERRSFMMKFGDKFDRSSVGKDLLLRLQRADINIKPSEFMMLFLLIFSVLWVINNKLLQLMFPLDGLLAFAIVYFSSRFLLSSRKNKRLEKLNAQLPEICRLMANSLKAGLTIQQGIRNCADDLNEPAKTDFQIIDKELAIGEDLESTLNRFRDKSSSSDVNIFVGTLLIQKQVGGNLGNILDNMAQTLESRSRVYKEIRSATAEGKSVAYILPLMPVIMCGMMSLIIPGFLNPLFTVFGLILLGVVGGIIFIGIMIIKRLTTIKV</sequence>
<comment type="caution">
    <text evidence="8">The sequence shown here is derived from an EMBL/GenBank/DDBJ whole genome shotgun (WGS) entry which is preliminary data.</text>
</comment>
<dbReference type="EMBL" id="VJMZ01000001">
    <property type="protein sequence ID" value="TRM12065.1"/>
    <property type="molecule type" value="Genomic_DNA"/>
</dbReference>
<dbReference type="Gene3D" id="1.20.81.30">
    <property type="entry name" value="Type II secretion system (T2SS), domain F"/>
    <property type="match status" value="1"/>
</dbReference>